<dbReference type="RefSeq" id="WP_354435610.1">
    <property type="nucleotide sequence ID" value="NZ_JBEPLY010000016.1"/>
</dbReference>
<evidence type="ECO:0000313" key="2">
    <source>
        <dbReference type="Proteomes" id="UP001549164"/>
    </source>
</evidence>
<dbReference type="EMBL" id="JBEPLY010000016">
    <property type="protein sequence ID" value="MET3601804.1"/>
    <property type="molecule type" value="Genomic_DNA"/>
</dbReference>
<evidence type="ECO:0000313" key="1">
    <source>
        <dbReference type="EMBL" id="MET3601804.1"/>
    </source>
</evidence>
<reference evidence="1 2" key="1">
    <citation type="submission" date="2024-06" db="EMBL/GenBank/DDBJ databases">
        <title>Genomic Encyclopedia of Type Strains, Phase IV (KMG-IV): sequencing the most valuable type-strain genomes for metagenomic binning, comparative biology and taxonomic classification.</title>
        <authorList>
            <person name="Goeker M."/>
        </authorList>
    </citation>
    <scope>NUCLEOTIDE SEQUENCE [LARGE SCALE GENOMIC DNA]</scope>
    <source>
        <strain evidence="1 2">DSM 28102</strain>
    </source>
</reference>
<gene>
    <name evidence="1" type="ORF">ABID12_003766</name>
</gene>
<protein>
    <submittedName>
        <fullName evidence="1">Uncharacterized protein</fullName>
    </submittedName>
</protein>
<sequence>MKTVAADRVADLGLAWAGSSVNCKPYAVEPIVRTGTNCGEPGIVGTFFDFKGRLSAYSISDDLSQAKVAHFDIGRLPIDAHDSPVIQCDSAGRIMIMASAHRSRPVWLVSDPGAGIAGLTDRTGQLSEEMNEASYPSLLRLSESGSLLLLYRLGVPDRSHWRVTTWDPRNETWQPPRGLLSGMTTGIWPSGPYPNQPIPLSNDRFGIAYCWRSTAVSHGHINPMNIGMDYVEFTSDLSSAYTSNEIALSVPVSPTNTERIIAVPWGAELMNQSGACAIDGQTPCFATLWKKIGQSAQVRFCWLGKDRVWRMVTLTNFSHSSALEGTGTLPTPVSRPVVVPAGDGRVIVLFRTPEAGGQLVAQRLRGPDFNPQEFPPLLLVAAGLDQYEPVAERLSSAYSGWLHVYIQRCSQLLGGDLVKHHESAAAQLCSWRIEHLFNEGKT</sequence>
<organism evidence="1 2">
    <name type="scientific">Martelella mangrovi</name>
    <dbReference type="NCBI Taxonomy" id="1397477"/>
    <lineage>
        <taxon>Bacteria</taxon>
        <taxon>Pseudomonadati</taxon>
        <taxon>Pseudomonadota</taxon>
        <taxon>Alphaproteobacteria</taxon>
        <taxon>Hyphomicrobiales</taxon>
        <taxon>Aurantimonadaceae</taxon>
        <taxon>Martelella</taxon>
    </lineage>
</organism>
<proteinExistence type="predicted"/>
<keyword evidence="2" id="KW-1185">Reference proteome</keyword>
<comment type="caution">
    <text evidence="1">The sequence shown here is derived from an EMBL/GenBank/DDBJ whole genome shotgun (WGS) entry which is preliminary data.</text>
</comment>
<dbReference type="Pfam" id="PF15892">
    <property type="entry name" value="BNR_4"/>
    <property type="match status" value="1"/>
</dbReference>
<name>A0ABV2IFV0_9HYPH</name>
<accession>A0ABV2IFV0</accession>
<dbReference type="Proteomes" id="UP001549164">
    <property type="component" value="Unassembled WGS sequence"/>
</dbReference>